<accession>A0A1J5PN36</accession>
<dbReference type="EMBL" id="MLJW01003075">
    <property type="protein sequence ID" value="OIQ72921.1"/>
    <property type="molecule type" value="Genomic_DNA"/>
</dbReference>
<feature type="compositionally biased region" description="Basic and acidic residues" evidence="1">
    <location>
        <begin position="54"/>
        <end position="93"/>
    </location>
</feature>
<dbReference type="AlphaFoldDB" id="A0A1J5PN36"/>
<reference evidence="2" key="1">
    <citation type="submission" date="2016-10" db="EMBL/GenBank/DDBJ databases">
        <title>Sequence of Gallionella enrichment culture.</title>
        <authorList>
            <person name="Poehlein A."/>
            <person name="Muehling M."/>
            <person name="Daniel R."/>
        </authorList>
    </citation>
    <scope>NUCLEOTIDE SEQUENCE</scope>
</reference>
<gene>
    <name evidence="2" type="ORF">GALL_454460</name>
</gene>
<comment type="caution">
    <text evidence="2">The sequence shown here is derived from an EMBL/GenBank/DDBJ whole genome shotgun (WGS) entry which is preliminary data.</text>
</comment>
<name>A0A1J5PN36_9ZZZZ</name>
<protein>
    <submittedName>
        <fullName evidence="2">Uncharacterized protein</fullName>
    </submittedName>
</protein>
<evidence type="ECO:0000313" key="2">
    <source>
        <dbReference type="EMBL" id="OIQ72921.1"/>
    </source>
</evidence>
<evidence type="ECO:0000256" key="1">
    <source>
        <dbReference type="SAM" id="MobiDB-lite"/>
    </source>
</evidence>
<organism evidence="2">
    <name type="scientific">mine drainage metagenome</name>
    <dbReference type="NCBI Taxonomy" id="410659"/>
    <lineage>
        <taxon>unclassified sequences</taxon>
        <taxon>metagenomes</taxon>
        <taxon>ecological metagenomes</taxon>
    </lineage>
</organism>
<proteinExistence type="predicted"/>
<sequence length="106" mass="11302">MGRLDQVPDGPAVEHHRERPTWTAVAEGQAERAQREPDDGGDGGIPGPAAQQTDDARDRGHGQEGHDEPAARLDGCREGAQASRDHGDARDPDGNGSCLARWHDHG</sequence>
<feature type="compositionally biased region" description="Basic and acidic residues" evidence="1">
    <location>
        <begin position="29"/>
        <end position="38"/>
    </location>
</feature>
<feature type="region of interest" description="Disordered" evidence="1">
    <location>
        <begin position="1"/>
        <end position="106"/>
    </location>
</feature>